<evidence type="ECO:0000313" key="2">
    <source>
        <dbReference type="Proteomes" id="UP001480082"/>
    </source>
</evidence>
<comment type="caution">
    <text evidence="1">The sequence shown here is derived from an EMBL/GenBank/DDBJ whole genome shotgun (WGS) entry which is preliminary data.</text>
</comment>
<reference evidence="1 2" key="1">
    <citation type="journal article" date="2024" name="Proc. Natl. Acad. Sci. U.S.A.">
        <title>The evolutionary genomics of adaptation to stress in wild rhizobium bacteria.</title>
        <authorList>
            <person name="Kehlet-Delgado H."/>
            <person name="Montoya A.P."/>
            <person name="Jensen K.T."/>
            <person name="Wendlandt C.E."/>
            <person name="Dexheimer C."/>
            <person name="Roberts M."/>
            <person name="Torres Martinez L."/>
            <person name="Friesen M.L."/>
            <person name="Griffitts J.S."/>
            <person name="Porter S.S."/>
        </authorList>
    </citation>
    <scope>NUCLEOTIDE SEQUENCE [LARGE SCALE GENOMIC DNA]</scope>
    <source>
        <strain evidence="1 2">M0468</strain>
    </source>
</reference>
<accession>A0ACC6T7P2</accession>
<protein>
    <submittedName>
        <fullName evidence="1">Carbon-nitrogen hydrolase family protein</fullName>
    </submittedName>
</protein>
<keyword evidence="1" id="KW-0378">Hydrolase</keyword>
<sequence length="286" mass="30818">MSVFRAAAVQMRSGESPERNAADMERLVREAAAQGAIYIQTPEMTGALIRDKEARAASFTSQDKDIIVATARKLASELGIFLHVGSTAILRADGKLANRALLFGPDGATLATYDKIHMFDVDLDNGESWRESAAYEPGTEAVIIPISDAKLGFAVCYDLRFPQLFRAEAMAGAEVLTVPAAFTRQTGEAHWHVLLRARAIENGAYVVAAAQGGLHEDGRETYGHSLIVDPWGRIIAEAAHDEPAVIVAEIDPAQSLAARRKIPNLRNARDFTINAGEAPRLRGAAS</sequence>
<proteinExistence type="predicted"/>
<gene>
    <name evidence="1" type="ORF">NKI81_29115</name>
</gene>
<dbReference type="Proteomes" id="UP001480082">
    <property type="component" value="Unassembled WGS sequence"/>
</dbReference>
<evidence type="ECO:0000313" key="1">
    <source>
        <dbReference type="EMBL" id="MER9287933.1"/>
    </source>
</evidence>
<dbReference type="EMBL" id="JAMYRI010000026">
    <property type="protein sequence ID" value="MER9287933.1"/>
    <property type="molecule type" value="Genomic_DNA"/>
</dbReference>
<name>A0ACC6T7P2_9HYPH</name>
<keyword evidence="2" id="KW-1185">Reference proteome</keyword>
<organism evidence="1 2">
    <name type="scientific">Mesorhizobium australicum</name>
    <dbReference type="NCBI Taxonomy" id="536018"/>
    <lineage>
        <taxon>Bacteria</taxon>
        <taxon>Pseudomonadati</taxon>
        <taxon>Pseudomonadota</taxon>
        <taxon>Alphaproteobacteria</taxon>
        <taxon>Hyphomicrobiales</taxon>
        <taxon>Phyllobacteriaceae</taxon>
        <taxon>Mesorhizobium</taxon>
    </lineage>
</organism>